<dbReference type="InterPro" id="IPR011009">
    <property type="entry name" value="Kinase-like_dom_sf"/>
</dbReference>
<name>A0A433DBX7_9FUNG</name>
<dbReference type="SUPFAM" id="SSF56112">
    <property type="entry name" value="Protein kinase-like (PK-like)"/>
    <property type="match status" value="1"/>
</dbReference>
<dbReference type="OrthoDB" id="2319750at2759"/>
<dbReference type="Pfam" id="PF07714">
    <property type="entry name" value="PK_Tyr_Ser-Thr"/>
    <property type="match status" value="1"/>
</dbReference>
<dbReference type="Proteomes" id="UP000268093">
    <property type="component" value="Unassembled WGS sequence"/>
</dbReference>
<evidence type="ECO:0000313" key="2">
    <source>
        <dbReference type="EMBL" id="RUP48330.1"/>
    </source>
</evidence>
<accession>A0A433DBX7</accession>
<organism evidence="2 3">
    <name type="scientific">Jimgerdemannia flammicorona</name>
    <dbReference type="NCBI Taxonomy" id="994334"/>
    <lineage>
        <taxon>Eukaryota</taxon>
        <taxon>Fungi</taxon>
        <taxon>Fungi incertae sedis</taxon>
        <taxon>Mucoromycota</taxon>
        <taxon>Mucoromycotina</taxon>
        <taxon>Endogonomycetes</taxon>
        <taxon>Endogonales</taxon>
        <taxon>Endogonaceae</taxon>
        <taxon>Jimgerdemannia</taxon>
    </lineage>
</organism>
<proteinExistence type="predicted"/>
<evidence type="ECO:0000259" key="1">
    <source>
        <dbReference type="PROSITE" id="PS50011"/>
    </source>
</evidence>
<dbReference type="GO" id="GO:0004672">
    <property type="term" value="F:protein kinase activity"/>
    <property type="evidence" value="ECO:0007669"/>
    <property type="project" value="InterPro"/>
</dbReference>
<dbReference type="GO" id="GO:0005524">
    <property type="term" value="F:ATP binding"/>
    <property type="evidence" value="ECO:0007669"/>
    <property type="project" value="InterPro"/>
</dbReference>
<evidence type="ECO:0000313" key="3">
    <source>
        <dbReference type="Proteomes" id="UP000268093"/>
    </source>
</evidence>
<reference evidence="2 3" key="1">
    <citation type="journal article" date="2018" name="New Phytol.">
        <title>Phylogenomics of Endogonaceae and evolution of mycorrhizas within Mucoromycota.</title>
        <authorList>
            <person name="Chang Y."/>
            <person name="Desiro A."/>
            <person name="Na H."/>
            <person name="Sandor L."/>
            <person name="Lipzen A."/>
            <person name="Clum A."/>
            <person name="Barry K."/>
            <person name="Grigoriev I.V."/>
            <person name="Martin F.M."/>
            <person name="Stajich J.E."/>
            <person name="Smith M.E."/>
            <person name="Bonito G."/>
            <person name="Spatafora J.W."/>
        </authorList>
    </citation>
    <scope>NUCLEOTIDE SEQUENCE [LARGE SCALE GENOMIC DNA]</scope>
    <source>
        <strain evidence="2 3">GMNB39</strain>
    </source>
</reference>
<protein>
    <recommendedName>
        <fullName evidence="1">Protein kinase domain-containing protein</fullName>
    </recommendedName>
</protein>
<dbReference type="Gene3D" id="1.10.510.10">
    <property type="entry name" value="Transferase(Phosphotransferase) domain 1"/>
    <property type="match status" value="1"/>
</dbReference>
<dbReference type="InterPro" id="IPR000719">
    <property type="entry name" value="Prot_kinase_dom"/>
</dbReference>
<keyword evidence="3" id="KW-1185">Reference proteome</keyword>
<dbReference type="InterPro" id="IPR001245">
    <property type="entry name" value="Ser-Thr/Tyr_kinase_cat_dom"/>
</dbReference>
<feature type="domain" description="Protein kinase" evidence="1">
    <location>
        <begin position="1"/>
        <end position="183"/>
    </location>
</feature>
<gene>
    <name evidence="2" type="ORF">BC936DRAFT_144705</name>
</gene>
<dbReference type="AlphaFoldDB" id="A0A433DBX7"/>
<dbReference type="EMBL" id="RBNI01003470">
    <property type="protein sequence ID" value="RUP48330.1"/>
    <property type="molecule type" value="Genomic_DNA"/>
</dbReference>
<comment type="caution">
    <text evidence="2">The sequence shown here is derived from an EMBL/GenBank/DDBJ whole genome shotgun (WGS) entry which is preliminary data.</text>
</comment>
<sequence length="183" mass="21108">MVMEYASGGNLEQILSDQSVKFESLHDLYTRAFYICSALRHIHDIGLTHNDLHPGNVLAKHRNATMMFKPDTQLGILNPLIAKFRKRFRNQLMPGTRMYVMQRMAAYEANLAAGNLSSGFEFFDQPGSFRSKLTSPSRSQYYTREQLINYTRQLTISEGPDRPTNVCGRHNLTDFVDLFHHQY</sequence>
<dbReference type="PROSITE" id="PS50011">
    <property type="entry name" value="PROTEIN_KINASE_DOM"/>
    <property type="match status" value="1"/>
</dbReference>